<gene>
    <name evidence="12" type="ORF">J2S55_000325</name>
</gene>
<accession>A0ABT9QWL7</accession>
<dbReference type="Gene3D" id="3.30.10.20">
    <property type="match status" value="3"/>
</dbReference>
<dbReference type="EC" id="2.7.11.1" evidence="1"/>
<keyword evidence="13" id="KW-1185">Reference proteome</keyword>
<dbReference type="PANTHER" id="PTHR43289:SF34">
    <property type="entry name" value="SERINE_THREONINE-PROTEIN KINASE YBDM-RELATED"/>
    <property type="match status" value="1"/>
</dbReference>
<dbReference type="PROSITE" id="PS00108">
    <property type="entry name" value="PROTEIN_KINASE_ST"/>
    <property type="match status" value="1"/>
</dbReference>
<feature type="region of interest" description="Disordered" evidence="9">
    <location>
        <begin position="273"/>
        <end position="330"/>
    </location>
</feature>
<comment type="caution">
    <text evidence="12">The sequence shown here is derived from an EMBL/GenBank/DDBJ whole genome shotgun (WGS) entry which is preliminary data.</text>
</comment>
<keyword evidence="6" id="KW-0067">ATP-binding</keyword>
<dbReference type="SMART" id="SM00740">
    <property type="entry name" value="PASTA"/>
    <property type="match status" value="3"/>
</dbReference>
<dbReference type="PANTHER" id="PTHR43289">
    <property type="entry name" value="MITOGEN-ACTIVATED PROTEIN KINASE KINASE KINASE 20-RELATED"/>
    <property type="match status" value="1"/>
</dbReference>
<evidence type="ECO:0000313" key="13">
    <source>
        <dbReference type="Proteomes" id="UP001230426"/>
    </source>
</evidence>
<feature type="compositionally biased region" description="Low complexity" evidence="9">
    <location>
        <begin position="384"/>
        <end position="415"/>
    </location>
</feature>
<evidence type="ECO:0000256" key="5">
    <source>
        <dbReference type="ARBA" id="ARBA00022777"/>
    </source>
</evidence>
<comment type="catalytic activity">
    <reaction evidence="8">
        <text>L-seryl-[protein] + ATP = O-phospho-L-seryl-[protein] + ADP + H(+)</text>
        <dbReference type="Rhea" id="RHEA:17989"/>
        <dbReference type="Rhea" id="RHEA-COMP:9863"/>
        <dbReference type="Rhea" id="RHEA-COMP:11604"/>
        <dbReference type="ChEBI" id="CHEBI:15378"/>
        <dbReference type="ChEBI" id="CHEBI:29999"/>
        <dbReference type="ChEBI" id="CHEBI:30616"/>
        <dbReference type="ChEBI" id="CHEBI:83421"/>
        <dbReference type="ChEBI" id="CHEBI:456216"/>
        <dbReference type="EC" id="2.7.11.1"/>
    </reaction>
</comment>
<sequence>MPHAQPLRTGDLERIGRYAIVGRLGEGGQGVVYLGVHPATGSAPYAIKLLHGPLGEDEAVFLREVELAKQVARFCTAQVIEAGLADDRPYIVSEYVDGPSLHREVTDGGPRGGGALERLAIGTATALAAIHRAGIVHRDFKPQNVLLGPDGPRVIDFGLARALDAGATQSGRGAGTPAYMAPEQVKGAGIRPAADVFSWGATICFAANAHAPFGQDSIAAVLHRILTAPPELGCLDGRLGALVAGCLEKDPRNRPSSRELLLALLGDDAVGPEAPWSSPVPGHDLAGPWPGPARYGSPPGQARPAPPARGPRGGPGEPAEPRTRPGRAATRASVAVSGALLVSAAVLAAVLVPALSGGDGQPGPDRPKASAGVPGARVELTPLPARAARPGDPPGTGTRSAAPPSQASPTPPAAAGVAVPALAGLDRSEALRLIEKAGLVAGALTATDSDRRIGQVLSSRPEAGTLVAKGTEVDLAVSAGVAVPVLTGLRREQAEAAVTRAGLVPGGVTPRCSAGPAGQVLASTPGAGERVSSGGVVTLVVSRRGAEVPSVVGRTEADARGALSGAGFTVRVRPRLVADPSKSGVVLAQRGASGGCARPGAVVVITVGVGGQGGPGPDPGETATPVDPTVSEVLGSAPAAGRD</sequence>
<organism evidence="12 13">
    <name type="scientific">Streptosporangium brasiliense</name>
    <dbReference type="NCBI Taxonomy" id="47480"/>
    <lineage>
        <taxon>Bacteria</taxon>
        <taxon>Bacillati</taxon>
        <taxon>Actinomycetota</taxon>
        <taxon>Actinomycetes</taxon>
        <taxon>Streptosporangiales</taxon>
        <taxon>Streptosporangiaceae</taxon>
        <taxon>Streptosporangium</taxon>
    </lineage>
</organism>
<dbReference type="InterPro" id="IPR000719">
    <property type="entry name" value="Prot_kinase_dom"/>
</dbReference>
<evidence type="ECO:0000256" key="8">
    <source>
        <dbReference type="ARBA" id="ARBA00048679"/>
    </source>
</evidence>
<evidence type="ECO:0000256" key="3">
    <source>
        <dbReference type="ARBA" id="ARBA00022679"/>
    </source>
</evidence>
<keyword evidence="3" id="KW-0808">Transferase</keyword>
<dbReference type="PROSITE" id="PS50011">
    <property type="entry name" value="PROTEIN_KINASE_DOM"/>
    <property type="match status" value="1"/>
</dbReference>
<dbReference type="InterPro" id="IPR008271">
    <property type="entry name" value="Ser/Thr_kinase_AS"/>
</dbReference>
<dbReference type="RefSeq" id="WP_306856749.1">
    <property type="nucleotide sequence ID" value="NZ_JAUSRB010000001.1"/>
</dbReference>
<dbReference type="Gene3D" id="3.30.200.20">
    <property type="entry name" value="Phosphorylase Kinase, domain 1"/>
    <property type="match status" value="1"/>
</dbReference>
<reference evidence="12 13" key="1">
    <citation type="submission" date="2023-07" db="EMBL/GenBank/DDBJ databases">
        <title>Sequencing the genomes of 1000 actinobacteria strains.</title>
        <authorList>
            <person name="Klenk H.-P."/>
        </authorList>
    </citation>
    <scope>NUCLEOTIDE SEQUENCE [LARGE SCALE GENOMIC DNA]</scope>
    <source>
        <strain evidence="12 13">DSM 44109</strain>
    </source>
</reference>
<evidence type="ECO:0000256" key="4">
    <source>
        <dbReference type="ARBA" id="ARBA00022741"/>
    </source>
</evidence>
<evidence type="ECO:0000259" key="10">
    <source>
        <dbReference type="PROSITE" id="PS50011"/>
    </source>
</evidence>
<dbReference type="InterPro" id="IPR011009">
    <property type="entry name" value="Kinase-like_dom_sf"/>
</dbReference>
<evidence type="ECO:0000313" key="12">
    <source>
        <dbReference type="EMBL" id="MDP9861066.1"/>
    </source>
</evidence>
<evidence type="ECO:0000256" key="9">
    <source>
        <dbReference type="SAM" id="MobiDB-lite"/>
    </source>
</evidence>
<evidence type="ECO:0000256" key="2">
    <source>
        <dbReference type="ARBA" id="ARBA00022527"/>
    </source>
</evidence>
<feature type="domain" description="PASTA" evidence="11">
    <location>
        <begin position="477"/>
        <end position="543"/>
    </location>
</feature>
<proteinExistence type="predicted"/>
<keyword evidence="4" id="KW-0547">Nucleotide-binding</keyword>
<feature type="region of interest" description="Disordered" evidence="9">
    <location>
        <begin position="379"/>
        <end position="415"/>
    </location>
</feature>
<dbReference type="Proteomes" id="UP001230426">
    <property type="component" value="Unassembled WGS sequence"/>
</dbReference>
<evidence type="ECO:0000256" key="1">
    <source>
        <dbReference type="ARBA" id="ARBA00012513"/>
    </source>
</evidence>
<keyword evidence="2" id="KW-0723">Serine/threonine-protein kinase</keyword>
<dbReference type="InterPro" id="IPR005543">
    <property type="entry name" value="PASTA_dom"/>
</dbReference>
<dbReference type="EMBL" id="JAUSRB010000001">
    <property type="protein sequence ID" value="MDP9861066.1"/>
    <property type="molecule type" value="Genomic_DNA"/>
</dbReference>
<feature type="domain" description="PASTA" evidence="11">
    <location>
        <begin position="545"/>
        <end position="609"/>
    </location>
</feature>
<evidence type="ECO:0000256" key="7">
    <source>
        <dbReference type="ARBA" id="ARBA00047899"/>
    </source>
</evidence>
<keyword evidence="5" id="KW-0418">Kinase</keyword>
<protein>
    <recommendedName>
        <fullName evidence="1">non-specific serine/threonine protein kinase</fullName>
        <ecNumber evidence="1">2.7.11.1</ecNumber>
    </recommendedName>
</protein>
<dbReference type="Gene3D" id="1.10.510.10">
    <property type="entry name" value="Transferase(Phosphotransferase) domain 1"/>
    <property type="match status" value="1"/>
</dbReference>
<dbReference type="PROSITE" id="PS51178">
    <property type="entry name" value="PASTA"/>
    <property type="match status" value="2"/>
</dbReference>
<evidence type="ECO:0000256" key="6">
    <source>
        <dbReference type="ARBA" id="ARBA00022840"/>
    </source>
</evidence>
<name>A0ABT9QWL7_9ACTN</name>
<dbReference type="Pfam" id="PF03793">
    <property type="entry name" value="PASTA"/>
    <property type="match status" value="3"/>
</dbReference>
<evidence type="ECO:0000259" key="11">
    <source>
        <dbReference type="PROSITE" id="PS51178"/>
    </source>
</evidence>
<dbReference type="Pfam" id="PF00069">
    <property type="entry name" value="Pkinase"/>
    <property type="match status" value="1"/>
</dbReference>
<dbReference type="CDD" id="cd14014">
    <property type="entry name" value="STKc_PknB_like"/>
    <property type="match status" value="1"/>
</dbReference>
<dbReference type="SUPFAM" id="SSF56112">
    <property type="entry name" value="Protein kinase-like (PK-like)"/>
    <property type="match status" value="1"/>
</dbReference>
<feature type="region of interest" description="Disordered" evidence="9">
    <location>
        <begin position="609"/>
        <end position="643"/>
    </location>
</feature>
<dbReference type="CDD" id="cd06577">
    <property type="entry name" value="PASTA_pknB"/>
    <property type="match status" value="3"/>
</dbReference>
<feature type="domain" description="Protein kinase" evidence="10">
    <location>
        <begin position="18"/>
        <end position="265"/>
    </location>
</feature>
<comment type="catalytic activity">
    <reaction evidence="7">
        <text>L-threonyl-[protein] + ATP = O-phospho-L-threonyl-[protein] + ADP + H(+)</text>
        <dbReference type="Rhea" id="RHEA:46608"/>
        <dbReference type="Rhea" id="RHEA-COMP:11060"/>
        <dbReference type="Rhea" id="RHEA-COMP:11605"/>
        <dbReference type="ChEBI" id="CHEBI:15378"/>
        <dbReference type="ChEBI" id="CHEBI:30013"/>
        <dbReference type="ChEBI" id="CHEBI:30616"/>
        <dbReference type="ChEBI" id="CHEBI:61977"/>
        <dbReference type="ChEBI" id="CHEBI:456216"/>
        <dbReference type="EC" id="2.7.11.1"/>
    </reaction>
</comment>